<comment type="caution">
    <text evidence="1">The sequence shown here is derived from an EMBL/GenBank/DDBJ whole genome shotgun (WGS) entry which is preliminary data.</text>
</comment>
<organism evidence="1 2">
    <name type="scientific">Rhodovulum marinum</name>
    <dbReference type="NCBI Taxonomy" id="320662"/>
    <lineage>
        <taxon>Bacteria</taxon>
        <taxon>Pseudomonadati</taxon>
        <taxon>Pseudomonadota</taxon>
        <taxon>Alphaproteobacteria</taxon>
        <taxon>Rhodobacterales</taxon>
        <taxon>Paracoccaceae</taxon>
        <taxon>Rhodovulum</taxon>
    </lineage>
</organism>
<sequence>MTGLAPDWTQLAGAALAALDPAERETAILYLVRRMIPAGAPLPWPEGTGLRFDQAVALAFADLEPGVNWTHRARYLVLGSGGAVLDRIDTDRPPFLRGVPDDLYLVHLGENAPAWAAATGRRLDR</sequence>
<accession>A0A4R2Q3U8</accession>
<gene>
    <name evidence="1" type="ORF">EV662_102447</name>
</gene>
<dbReference type="AlphaFoldDB" id="A0A4R2Q3U8"/>
<keyword evidence="2" id="KW-1185">Reference proteome</keyword>
<dbReference type="EMBL" id="SLXP01000002">
    <property type="protein sequence ID" value="TCP43250.1"/>
    <property type="molecule type" value="Genomic_DNA"/>
</dbReference>
<proteinExistence type="predicted"/>
<dbReference type="OrthoDB" id="8479449at2"/>
<evidence type="ECO:0000313" key="2">
    <source>
        <dbReference type="Proteomes" id="UP000294835"/>
    </source>
</evidence>
<dbReference type="Proteomes" id="UP000294835">
    <property type="component" value="Unassembled WGS sequence"/>
</dbReference>
<name>A0A4R2Q3U8_9RHOB</name>
<protein>
    <submittedName>
        <fullName evidence="1">Uncharacterized protein</fullName>
    </submittedName>
</protein>
<evidence type="ECO:0000313" key="1">
    <source>
        <dbReference type="EMBL" id="TCP43250.1"/>
    </source>
</evidence>
<reference evidence="1 2" key="1">
    <citation type="submission" date="2019-03" db="EMBL/GenBank/DDBJ databases">
        <title>Genomic Encyclopedia of Type Strains, Phase IV (KMG-IV): sequencing the most valuable type-strain genomes for metagenomic binning, comparative biology and taxonomic classification.</title>
        <authorList>
            <person name="Goeker M."/>
        </authorList>
    </citation>
    <scope>NUCLEOTIDE SEQUENCE [LARGE SCALE GENOMIC DNA]</scope>
    <source>
        <strain evidence="1 2">DSM 18063</strain>
    </source>
</reference>
<dbReference type="RefSeq" id="WP_132461088.1">
    <property type="nucleotide sequence ID" value="NZ_SLXP01000002.1"/>
</dbReference>